<evidence type="ECO:0000313" key="2">
    <source>
        <dbReference type="EMBL" id="TRM68389.1"/>
    </source>
</evidence>
<protein>
    <recommendedName>
        <fullName evidence="4">NAD(P)-binding protein</fullName>
    </recommendedName>
</protein>
<dbReference type="OrthoDB" id="5296at2759"/>
<dbReference type="InterPro" id="IPR002347">
    <property type="entry name" value="SDR_fam"/>
</dbReference>
<dbReference type="GO" id="GO:0005737">
    <property type="term" value="C:cytoplasm"/>
    <property type="evidence" value="ECO:0007669"/>
    <property type="project" value="TreeGrafter"/>
</dbReference>
<dbReference type="InterPro" id="IPR036291">
    <property type="entry name" value="NAD(P)-bd_dom_sf"/>
</dbReference>
<dbReference type="PANTHER" id="PTHR43544">
    <property type="entry name" value="SHORT-CHAIN DEHYDROGENASE/REDUCTASE"/>
    <property type="match status" value="1"/>
</dbReference>
<name>A0A550CUC3_9AGAR</name>
<dbReference type="CDD" id="cd05325">
    <property type="entry name" value="carb_red_sniffer_like_SDR_c"/>
    <property type="match status" value="1"/>
</dbReference>
<dbReference type="Pfam" id="PF00106">
    <property type="entry name" value="adh_short"/>
    <property type="match status" value="1"/>
</dbReference>
<keyword evidence="3" id="KW-1185">Reference proteome</keyword>
<organism evidence="2 3">
    <name type="scientific">Schizophyllum amplum</name>
    <dbReference type="NCBI Taxonomy" id="97359"/>
    <lineage>
        <taxon>Eukaryota</taxon>
        <taxon>Fungi</taxon>
        <taxon>Dikarya</taxon>
        <taxon>Basidiomycota</taxon>
        <taxon>Agaricomycotina</taxon>
        <taxon>Agaricomycetes</taxon>
        <taxon>Agaricomycetidae</taxon>
        <taxon>Agaricales</taxon>
        <taxon>Schizophyllaceae</taxon>
        <taxon>Schizophyllum</taxon>
    </lineage>
</organism>
<sequence length="258" mass="28705">MSPTPFALITPATRGLSLALTRQMLQTTNLPLFATHRSGTGDELKKHILEPLKDVDPGRLHPLRLDLTDEASIEAAAQTLAETLPSGYIDTAFFTGGVLHPEKQPADLDLWKITESFQVNVISHLLMIKHFARFLPPVSKSSDGGSPAKWVHVSARVGSITDNRSGGWYSYRASKAALNQVIRSWDWQLRMQKKPAICVGVHPGTMKTELSRAYWESTSKEKLFEPEYSAEKLVGVVKNLKVEQRGKVFDYKGEEVPP</sequence>
<dbReference type="AlphaFoldDB" id="A0A550CUC3"/>
<gene>
    <name evidence="2" type="ORF">BD626DRAFT_545498</name>
</gene>
<dbReference type="SUPFAM" id="SSF51735">
    <property type="entry name" value="NAD(P)-binding Rossmann-fold domains"/>
    <property type="match status" value="1"/>
</dbReference>
<accession>A0A550CUC3</accession>
<comment type="caution">
    <text evidence="2">The sequence shown here is derived from an EMBL/GenBank/DDBJ whole genome shotgun (WGS) entry which is preliminary data.</text>
</comment>
<dbReference type="InterPro" id="IPR051468">
    <property type="entry name" value="Fungal_SecMetab_SDRs"/>
</dbReference>
<reference evidence="2 3" key="1">
    <citation type="journal article" date="2019" name="New Phytol.">
        <title>Comparative genomics reveals unique wood-decay strategies and fruiting body development in the Schizophyllaceae.</title>
        <authorList>
            <person name="Almasi E."/>
            <person name="Sahu N."/>
            <person name="Krizsan K."/>
            <person name="Balint B."/>
            <person name="Kovacs G.M."/>
            <person name="Kiss B."/>
            <person name="Cseklye J."/>
            <person name="Drula E."/>
            <person name="Henrissat B."/>
            <person name="Nagy I."/>
            <person name="Chovatia M."/>
            <person name="Adam C."/>
            <person name="LaButti K."/>
            <person name="Lipzen A."/>
            <person name="Riley R."/>
            <person name="Grigoriev I.V."/>
            <person name="Nagy L.G."/>
        </authorList>
    </citation>
    <scope>NUCLEOTIDE SEQUENCE [LARGE SCALE GENOMIC DNA]</scope>
    <source>
        <strain evidence="2 3">NL-1724</strain>
    </source>
</reference>
<dbReference type="Gene3D" id="3.40.50.720">
    <property type="entry name" value="NAD(P)-binding Rossmann-like Domain"/>
    <property type="match status" value="1"/>
</dbReference>
<proteinExistence type="inferred from homology"/>
<dbReference type="GO" id="GO:0016491">
    <property type="term" value="F:oxidoreductase activity"/>
    <property type="evidence" value="ECO:0007669"/>
    <property type="project" value="TreeGrafter"/>
</dbReference>
<comment type="similarity">
    <text evidence="1">Belongs to the short-chain dehydrogenases/reductases (SDR) family.</text>
</comment>
<evidence type="ECO:0000313" key="3">
    <source>
        <dbReference type="Proteomes" id="UP000320762"/>
    </source>
</evidence>
<dbReference type="EMBL" id="VDMD01000002">
    <property type="protein sequence ID" value="TRM68389.1"/>
    <property type="molecule type" value="Genomic_DNA"/>
</dbReference>
<evidence type="ECO:0008006" key="4">
    <source>
        <dbReference type="Google" id="ProtNLM"/>
    </source>
</evidence>
<dbReference type="Proteomes" id="UP000320762">
    <property type="component" value="Unassembled WGS sequence"/>
</dbReference>
<dbReference type="PRINTS" id="PR00081">
    <property type="entry name" value="GDHRDH"/>
</dbReference>
<dbReference type="PANTHER" id="PTHR43544:SF12">
    <property type="entry name" value="NAD(P)-BINDING ROSSMANN-FOLD SUPERFAMILY PROTEIN"/>
    <property type="match status" value="1"/>
</dbReference>
<evidence type="ECO:0000256" key="1">
    <source>
        <dbReference type="ARBA" id="ARBA00006484"/>
    </source>
</evidence>